<keyword evidence="7" id="KW-0460">Magnesium</keyword>
<evidence type="ECO:0000256" key="8">
    <source>
        <dbReference type="ARBA" id="ARBA00022917"/>
    </source>
</evidence>
<evidence type="ECO:0000256" key="1">
    <source>
        <dbReference type="ARBA" id="ARBA00001946"/>
    </source>
</evidence>
<dbReference type="InterPro" id="IPR020825">
    <property type="entry name" value="Phe-tRNA_synthase-like_B3/B4"/>
</dbReference>
<dbReference type="GO" id="GO:0006432">
    <property type="term" value="P:phenylalanyl-tRNA aminoacylation"/>
    <property type="evidence" value="ECO:0007669"/>
    <property type="project" value="InterPro"/>
</dbReference>
<geneLocation type="chloroplast" evidence="12"/>
<dbReference type="Pfam" id="PF03484">
    <property type="entry name" value="B5"/>
    <property type="match status" value="1"/>
</dbReference>
<evidence type="ECO:0000256" key="4">
    <source>
        <dbReference type="ARBA" id="ARBA00022723"/>
    </source>
</evidence>
<dbReference type="EC" id="6.1.1.20" evidence="2"/>
<keyword evidence="8" id="KW-0648">Protein biosynthesis</keyword>
<dbReference type="GO" id="GO:0005524">
    <property type="term" value="F:ATP binding"/>
    <property type="evidence" value="ECO:0007669"/>
    <property type="project" value="UniProtKB-KW"/>
</dbReference>
<dbReference type="GO" id="GO:0003723">
    <property type="term" value="F:RNA binding"/>
    <property type="evidence" value="ECO:0007669"/>
    <property type="project" value="InterPro"/>
</dbReference>
<comment type="cofactor">
    <cofactor evidence="1">
        <name>Mg(2+)</name>
        <dbReference type="ChEBI" id="CHEBI:18420"/>
    </cofactor>
</comment>
<dbReference type="SUPFAM" id="SSF46955">
    <property type="entry name" value="Putative DNA-binding domain"/>
    <property type="match status" value="2"/>
</dbReference>
<name>A0A1Z1M7E6_BOSMO</name>
<dbReference type="PANTHER" id="PTHR10947:SF3">
    <property type="entry name" value="LEUCINE-RICH REPEAT-CONTAINING PROTEIN 47"/>
    <property type="match status" value="1"/>
</dbReference>
<dbReference type="Gene3D" id="3.30.70.380">
    <property type="entry name" value="Ferrodoxin-fold anticodon-binding domain"/>
    <property type="match status" value="1"/>
</dbReference>
<feature type="domain" description="FDX-ACB" evidence="10">
    <location>
        <begin position="590"/>
        <end position="673"/>
    </location>
</feature>
<keyword evidence="9" id="KW-0030">Aminoacyl-tRNA synthetase</keyword>
<dbReference type="PROSITE" id="PS51447">
    <property type="entry name" value="FDX_ACB"/>
    <property type="match status" value="1"/>
</dbReference>
<evidence type="ECO:0000256" key="2">
    <source>
        <dbReference type="ARBA" id="ARBA00012814"/>
    </source>
</evidence>
<keyword evidence="12" id="KW-0150">Chloroplast</keyword>
<dbReference type="InterPro" id="IPR009061">
    <property type="entry name" value="DNA-bd_dom_put_sf"/>
</dbReference>
<proteinExistence type="predicted"/>
<evidence type="ECO:0000259" key="11">
    <source>
        <dbReference type="PROSITE" id="PS51483"/>
    </source>
</evidence>
<dbReference type="InterPro" id="IPR036690">
    <property type="entry name" value="Fdx_antiC-bd_sf"/>
</dbReference>
<keyword evidence="12" id="KW-0934">Plastid</keyword>
<gene>
    <name evidence="12" type="primary">syfB</name>
</gene>
<dbReference type="Pfam" id="PF03147">
    <property type="entry name" value="FDX-ACB"/>
    <property type="match status" value="1"/>
</dbReference>
<dbReference type="Gene3D" id="3.30.56.10">
    <property type="match status" value="2"/>
</dbReference>
<evidence type="ECO:0000256" key="9">
    <source>
        <dbReference type="ARBA" id="ARBA00023146"/>
    </source>
</evidence>
<reference evidence="12" key="1">
    <citation type="journal article" date="2017" name="J. Phycol.">
        <title>Analysis of chloroplast genomes and a supermatrix inform reclassification of the Rhodomelaceae (Rhodophyta).</title>
        <authorList>
            <person name="Diaz-Tapia P."/>
            <person name="Maggs C.A."/>
            <person name="West J.A."/>
            <person name="Verbruggen H."/>
        </authorList>
    </citation>
    <scope>NUCLEOTIDE SEQUENCE</scope>
    <source>
        <strain evidence="12">JW3660</strain>
    </source>
</reference>
<dbReference type="Gene3D" id="3.50.40.10">
    <property type="entry name" value="Phenylalanyl-trna Synthetase, Chain B, domain 3"/>
    <property type="match status" value="1"/>
</dbReference>
<evidence type="ECO:0000313" key="12">
    <source>
        <dbReference type="EMBL" id="ARW61761.1"/>
    </source>
</evidence>
<dbReference type="EMBL" id="MF101419">
    <property type="protein sequence ID" value="ARW61761.1"/>
    <property type="molecule type" value="Genomic_DNA"/>
</dbReference>
<dbReference type="InterPro" id="IPR045864">
    <property type="entry name" value="aa-tRNA-synth_II/BPL/LPL"/>
</dbReference>
<dbReference type="PANTHER" id="PTHR10947">
    <property type="entry name" value="PHENYLALANYL-TRNA SYNTHETASE BETA CHAIN AND LEUCINE-RICH REPEAT-CONTAINING PROTEIN 47"/>
    <property type="match status" value="1"/>
</dbReference>
<dbReference type="InterPro" id="IPR041616">
    <property type="entry name" value="PheRS_beta_core"/>
</dbReference>
<evidence type="ECO:0000256" key="3">
    <source>
        <dbReference type="ARBA" id="ARBA00022598"/>
    </source>
</evidence>
<feature type="domain" description="B5" evidence="11">
    <location>
        <begin position="265"/>
        <end position="350"/>
    </location>
</feature>
<keyword evidence="4" id="KW-0479">Metal-binding</keyword>
<evidence type="ECO:0000256" key="6">
    <source>
        <dbReference type="ARBA" id="ARBA00022840"/>
    </source>
</evidence>
<dbReference type="InterPro" id="IPR045060">
    <property type="entry name" value="Phe-tRNA-ligase_IIc_bsu"/>
</dbReference>
<organism evidence="12">
    <name type="scientific">Bostrychia moritziana</name>
    <name type="common">Red alga</name>
    <name type="synonym">Polysiphonia moritziana</name>
    <dbReference type="NCBI Taxonomy" id="103713"/>
    <lineage>
        <taxon>Eukaryota</taxon>
        <taxon>Rhodophyta</taxon>
        <taxon>Florideophyceae</taxon>
        <taxon>Rhodymeniophycidae</taxon>
        <taxon>Ceramiales</taxon>
        <taxon>Rhodomelaceae</taxon>
        <taxon>Bostrychia</taxon>
    </lineage>
</organism>
<dbReference type="InterPro" id="IPR005147">
    <property type="entry name" value="tRNA_synthase_B5-dom"/>
</dbReference>
<keyword evidence="3 12" id="KW-0436">Ligase</keyword>
<evidence type="ECO:0000259" key="10">
    <source>
        <dbReference type="PROSITE" id="PS51447"/>
    </source>
</evidence>
<keyword evidence="6" id="KW-0067">ATP-binding</keyword>
<keyword evidence="5" id="KW-0547">Nucleotide-binding</keyword>
<dbReference type="InterPro" id="IPR005121">
    <property type="entry name" value="Fdx_antiC-bd"/>
</dbReference>
<accession>A0A1Z1M7E6</accession>
<evidence type="ECO:0000256" key="7">
    <source>
        <dbReference type="ARBA" id="ARBA00022842"/>
    </source>
</evidence>
<dbReference type="SMART" id="SM00896">
    <property type="entry name" value="FDX-ACB"/>
    <property type="match status" value="1"/>
</dbReference>
<dbReference type="Pfam" id="PF17759">
    <property type="entry name" value="tRNA_synthFbeta"/>
    <property type="match status" value="1"/>
</dbReference>
<dbReference type="SUPFAM" id="SSF56037">
    <property type="entry name" value="PheT/TilS domain"/>
    <property type="match status" value="1"/>
</dbReference>
<dbReference type="GO" id="GO:0004826">
    <property type="term" value="F:phenylalanine-tRNA ligase activity"/>
    <property type="evidence" value="ECO:0007669"/>
    <property type="project" value="UniProtKB-EC"/>
</dbReference>
<dbReference type="SUPFAM" id="SSF55681">
    <property type="entry name" value="Class II aaRS and biotin synthetases"/>
    <property type="match status" value="1"/>
</dbReference>
<dbReference type="GeneID" id="33354854"/>
<dbReference type="SMART" id="SM00874">
    <property type="entry name" value="B5"/>
    <property type="match status" value="1"/>
</dbReference>
<evidence type="ECO:0000256" key="5">
    <source>
        <dbReference type="ARBA" id="ARBA00022741"/>
    </source>
</evidence>
<dbReference type="SUPFAM" id="SSF54991">
    <property type="entry name" value="Anticodon-binding domain of PheRS"/>
    <property type="match status" value="1"/>
</dbReference>
<dbReference type="GO" id="GO:0000287">
    <property type="term" value="F:magnesium ion binding"/>
    <property type="evidence" value="ECO:0007669"/>
    <property type="project" value="InterPro"/>
</dbReference>
<protein>
    <recommendedName>
        <fullName evidence="2">phenylalanine--tRNA ligase</fullName>
        <ecNumber evidence="2">6.1.1.20</ecNumber>
    </recommendedName>
</protein>
<dbReference type="Gene3D" id="3.30.930.10">
    <property type="entry name" value="Bira Bifunctional Protein, Domain 2"/>
    <property type="match status" value="1"/>
</dbReference>
<dbReference type="PROSITE" id="PS51483">
    <property type="entry name" value="B5"/>
    <property type="match status" value="1"/>
</dbReference>
<dbReference type="AlphaFoldDB" id="A0A1Z1M7E6"/>
<sequence>MKFSWKLLNQFIDLKNTKLEEFKEKLTLCGIEIEQIENNIALKDKIIYLNITSNRKEISCVANLAKEISIILNLPLKIKYINLHKAYLKNSLETIEPITEIKYLKFYSINNIKNSSSPSWLIKYLKISDIKPSNLWHNIEEYTKIKWGYTIKILTIDTLEKELLNLNIKKHKEKKHNHYQTNSSNLSLIPYLKQQLFDYNNWYHECYEKILLFALNENNHWSYCDENLLNNYTYAQQDIINIITTFTGSTIGKPLEEWKTKICIESNYHIQIRKSRVHNILGCTKYKKLKSLPTKEILTTLNKLTFNPVYYKNLNIIQAKVPNNRIHDITREIDVIEEIGRIYGFNNFFNKLSLNNIKGRISPFYFQIKKTRTLLRNLGLNEVINCSLVQNNIYTNFERTIGLHNFITNEQNSLRNNIIENLINNYKYNIKHKNPRIEIFEMGKVFEQVTKNQKTETMHLGGLIYNPNFIRTNWSNKAENINWFHAKGIIETFLEQLDCKIFWNKKFQKSDTVNQAIKNIIYLFHPIKRIGIYNLLNKKLIGIFGELNLKDNVSETNKKHVYIFEINTKELYKTINVKNKHLKYNIKPYSLYPSVTRDISLKIKKNHHLTEIKEIIFQTNKNLIKSINIFNEYYDQKSRVRFIGLRITYQANNRTLNSTDIKNIDDSIKNLLN</sequence>
<dbReference type="RefSeq" id="YP_009393199.1">
    <property type="nucleotide sequence ID" value="NC_035266.1"/>
</dbReference>